<dbReference type="AlphaFoldDB" id="A0A0P6XRM9"/>
<protein>
    <recommendedName>
        <fullName evidence="1">Metallo-beta-lactamase domain-containing protein</fullName>
    </recommendedName>
</protein>
<dbReference type="RefSeq" id="WP_054534817.1">
    <property type="nucleotide sequence ID" value="NZ_LGKP01000021.1"/>
</dbReference>
<organism evidence="2 3">
    <name type="scientific">Herpetosiphon geysericola</name>
    <dbReference type="NCBI Taxonomy" id="70996"/>
    <lineage>
        <taxon>Bacteria</taxon>
        <taxon>Bacillati</taxon>
        <taxon>Chloroflexota</taxon>
        <taxon>Chloroflexia</taxon>
        <taxon>Herpetosiphonales</taxon>
        <taxon>Herpetosiphonaceae</taxon>
        <taxon>Herpetosiphon</taxon>
    </lineage>
</organism>
<feature type="domain" description="Metallo-beta-lactamase" evidence="1">
    <location>
        <begin position="12"/>
        <end position="187"/>
    </location>
</feature>
<dbReference type="SMART" id="SM00849">
    <property type="entry name" value="Lactamase_B"/>
    <property type="match status" value="1"/>
</dbReference>
<comment type="caution">
    <text evidence="2">The sequence shown here is derived from an EMBL/GenBank/DDBJ whole genome shotgun (WGS) entry which is preliminary data.</text>
</comment>
<dbReference type="InterPro" id="IPR036866">
    <property type="entry name" value="RibonucZ/Hydroxyglut_hydro"/>
</dbReference>
<evidence type="ECO:0000313" key="3">
    <source>
        <dbReference type="Proteomes" id="UP000050277"/>
    </source>
</evidence>
<dbReference type="PANTHER" id="PTHR42951">
    <property type="entry name" value="METALLO-BETA-LACTAMASE DOMAIN-CONTAINING"/>
    <property type="match status" value="1"/>
</dbReference>
<dbReference type="OrthoDB" id="367237at2"/>
<name>A0A0P6XRM9_9CHLR</name>
<dbReference type="STRING" id="70996.SE18_12650"/>
<dbReference type="InterPro" id="IPR001279">
    <property type="entry name" value="Metallo-B-lactamas"/>
</dbReference>
<accession>A0A0P6XRM9</accession>
<evidence type="ECO:0000259" key="1">
    <source>
        <dbReference type="SMART" id="SM00849"/>
    </source>
</evidence>
<reference evidence="2 3" key="1">
    <citation type="submission" date="2015-07" db="EMBL/GenBank/DDBJ databases">
        <title>Whole genome sequence of Herpetosiphon geysericola DSM 7119.</title>
        <authorList>
            <person name="Hemp J."/>
            <person name="Ward L.M."/>
            <person name="Pace L.A."/>
            <person name="Fischer W.W."/>
        </authorList>
    </citation>
    <scope>NUCLEOTIDE SEQUENCE [LARGE SCALE GENOMIC DNA]</scope>
    <source>
        <strain evidence="2 3">DSM 7119</strain>
    </source>
</reference>
<keyword evidence="3" id="KW-1185">Reference proteome</keyword>
<dbReference type="Proteomes" id="UP000050277">
    <property type="component" value="Unassembled WGS sequence"/>
</dbReference>
<proteinExistence type="predicted"/>
<dbReference type="Gene3D" id="3.60.15.10">
    <property type="entry name" value="Ribonuclease Z/Hydroxyacylglutathione hydrolase-like"/>
    <property type="match status" value="1"/>
</dbReference>
<dbReference type="SUPFAM" id="SSF56281">
    <property type="entry name" value="Metallo-hydrolase/oxidoreductase"/>
    <property type="match status" value="1"/>
</dbReference>
<dbReference type="Pfam" id="PF00753">
    <property type="entry name" value="Lactamase_B"/>
    <property type="match status" value="1"/>
</dbReference>
<sequence length="208" mass="23035">MPFGILNVGYDSTNYYLVGSTFGFLLIDAGWPGTWGKLLAVLKRNDIDLDQIHSMLITHYHPDHAGLVQELKAKGIELIVVAEQQPAIPLLKSLIKPEYNYQPITPDNTRVITTAQSREWLASLALAGEIIHTPGHSADSISLVLDQGIAFTGDLQPYAADDESQALVERSFQALRERGVEWMYPGHGPMRPLIYVSQQVKLCPDDPS</sequence>
<evidence type="ECO:0000313" key="2">
    <source>
        <dbReference type="EMBL" id="KPL86801.1"/>
    </source>
</evidence>
<dbReference type="InterPro" id="IPR050855">
    <property type="entry name" value="NDM-1-like"/>
</dbReference>
<dbReference type="EMBL" id="LGKP01000021">
    <property type="protein sequence ID" value="KPL86801.1"/>
    <property type="molecule type" value="Genomic_DNA"/>
</dbReference>
<gene>
    <name evidence="2" type="ORF">SE18_12650</name>
</gene>